<dbReference type="Proteomes" id="UP000646776">
    <property type="component" value="Unassembled WGS sequence"/>
</dbReference>
<dbReference type="RefSeq" id="WP_189715443.1">
    <property type="nucleotide sequence ID" value="NZ_BMSA01000022.1"/>
</dbReference>
<gene>
    <name evidence="1" type="ORF">GCM10010226_63460</name>
</gene>
<dbReference type="EMBL" id="BMSA01000022">
    <property type="protein sequence ID" value="GGT76593.1"/>
    <property type="molecule type" value="Genomic_DNA"/>
</dbReference>
<comment type="caution">
    <text evidence="1">The sequence shown here is derived from an EMBL/GenBank/DDBJ whole genome shotgun (WGS) entry which is preliminary data.</text>
</comment>
<evidence type="ECO:0000313" key="2">
    <source>
        <dbReference type="Proteomes" id="UP000646776"/>
    </source>
</evidence>
<reference evidence="1" key="1">
    <citation type="journal article" date="2014" name="Int. J. Syst. Evol. Microbiol.">
        <title>Complete genome sequence of Corynebacterium casei LMG S-19264T (=DSM 44701T), isolated from a smear-ripened cheese.</title>
        <authorList>
            <consortium name="US DOE Joint Genome Institute (JGI-PGF)"/>
            <person name="Walter F."/>
            <person name="Albersmeier A."/>
            <person name="Kalinowski J."/>
            <person name="Ruckert C."/>
        </authorList>
    </citation>
    <scope>NUCLEOTIDE SEQUENCE</scope>
    <source>
        <strain evidence="1">JCM 4125</strain>
    </source>
</reference>
<sequence length="64" mass="6401">MAVLLLSGVLALAVGGCACVVWAARGGPRWTRVVSTVTLTLAEIVTTANKKSRRSGSSGGGGDD</sequence>
<name>A0A918HKQ3_9ACTN</name>
<protein>
    <submittedName>
        <fullName evidence="1">Uncharacterized protein</fullName>
    </submittedName>
</protein>
<evidence type="ECO:0000313" key="1">
    <source>
        <dbReference type="EMBL" id="GGT76593.1"/>
    </source>
</evidence>
<accession>A0A918HKQ3</accession>
<proteinExistence type="predicted"/>
<dbReference type="AlphaFoldDB" id="A0A918HKQ3"/>
<reference evidence="1" key="2">
    <citation type="submission" date="2020-09" db="EMBL/GenBank/DDBJ databases">
        <authorList>
            <person name="Sun Q."/>
            <person name="Ohkuma M."/>
        </authorList>
    </citation>
    <scope>NUCLEOTIDE SEQUENCE</scope>
    <source>
        <strain evidence="1">JCM 4125</strain>
    </source>
</reference>
<keyword evidence="2" id="KW-1185">Reference proteome</keyword>
<organism evidence="1 2">
    <name type="scientific">Streptomyces phaeofaciens</name>
    <dbReference type="NCBI Taxonomy" id="68254"/>
    <lineage>
        <taxon>Bacteria</taxon>
        <taxon>Bacillati</taxon>
        <taxon>Actinomycetota</taxon>
        <taxon>Actinomycetes</taxon>
        <taxon>Kitasatosporales</taxon>
        <taxon>Streptomycetaceae</taxon>
        <taxon>Streptomyces</taxon>
    </lineage>
</organism>